<reference evidence="1" key="1">
    <citation type="journal article" date="2019" name="Science">
        <title>Mutation of a bHLH transcription factor allowed almond domestication.</title>
        <authorList>
            <person name="Sanchez-Perez R."/>
            <person name="Pavan S."/>
            <person name="Mazzeo R."/>
            <person name="Moldovan C."/>
            <person name="Aiese Cigliano R."/>
            <person name="Del Cueto J."/>
            <person name="Ricciardi F."/>
            <person name="Lotti C."/>
            <person name="Ricciardi L."/>
            <person name="Dicenta F."/>
            <person name="Lopez-Marques R.L."/>
            <person name="Lindberg Moller B."/>
        </authorList>
    </citation>
    <scope>NUCLEOTIDE SEQUENCE</scope>
</reference>
<sequence>MVRTSAFGRCRSKIICIRKKLYQPLSENKPEGMNDEDWTLLDRQALGVIRLTLSRNVAFNIAKEKTTAGLMAALSSMYEKPSASNKVHLMRRLFNLRMTEGASVAQHLNELNTVTTQLSSVGIEFDEEVRALILLSSLPKVGMLLSRL</sequence>
<name>A0A4Y1RUN4_PRUDU</name>
<evidence type="ECO:0000313" key="1">
    <source>
        <dbReference type="EMBL" id="BBH07645.1"/>
    </source>
</evidence>
<dbReference type="Pfam" id="PF14223">
    <property type="entry name" value="Retrotran_gag_2"/>
    <property type="match status" value="1"/>
</dbReference>
<proteinExistence type="predicted"/>
<accession>A0A4Y1RUN4</accession>
<dbReference type="AlphaFoldDB" id="A0A4Y1RUN4"/>
<evidence type="ECO:0008006" key="2">
    <source>
        <dbReference type="Google" id="ProtNLM"/>
    </source>
</evidence>
<dbReference type="EMBL" id="AP019303">
    <property type="protein sequence ID" value="BBH07645.1"/>
    <property type="molecule type" value="Genomic_DNA"/>
</dbReference>
<gene>
    <name evidence="1" type="ORF">Prudu_019641</name>
</gene>
<protein>
    <recommendedName>
        <fullName evidence="2">Transposable element protein</fullName>
    </recommendedName>
</protein>
<organism evidence="1">
    <name type="scientific">Prunus dulcis</name>
    <name type="common">Almond</name>
    <name type="synonym">Amygdalus dulcis</name>
    <dbReference type="NCBI Taxonomy" id="3755"/>
    <lineage>
        <taxon>Eukaryota</taxon>
        <taxon>Viridiplantae</taxon>
        <taxon>Streptophyta</taxon>
        <taxon>Embryophyta</taxon>
        <taxon>Tracheophyta</taxon>
        <taxon>Spermatophyta</taxon>
        <taxon>Magnoliopsida</taxon>
        <taxon>eudicotyledons</taxon>
        <taxon>Gunneridae</taxon>
        <taxon>Pentapetalae</taxon>
        <taxon>rosids</taxon>
        <taxon>fabids</taxon>
        <taxon>Rosales</taxon>
        <taxon>Rosaceae</taxon>
        <taxon>Amygdaloideae</taxon>
        <taxon>Amygdaleae</taxon>
        <taxon>Prunus</taxon>
    </lineage>
</organism>